<evidence type="ECO:0000313" key="4">
    <source>
        <dbReference type="Proteomes" id="UP000277811"/>
    </source>
</evidence>
<dbReference type="SMART" id="SM00899">
    <property type="entry name" value="FeoA"/>
    <property type="match status" value="1"/>
</dbReference>
<dbReference type="RefSeq" id="WP_122627167.1">
    <property type="nucleotide sequence ID" value="NZ_UPPP01000061.1"/>
</dbReference>
<dbReference type="InterPro" id="IPR008988">
    <property type="entry name" value="Transcriptional_repressor_C"/>
</dbReference>
<sequence length="79" mass="8625">MIGIGDEKSIKSLKPGDMATVLVIQCKEKSQLRKLAAFGILPGVKVRVLQTYPCYVLGMGNSEVALDHIIVEKIIVTKK</sequence>
<dbReference type="Gene3D" id="2.30.30.90">
    <property type="match status" value="1"/>
</dbReference>
<dbReference type="AlphaFoldDB" id="A0A498R479"/>
<organism evidence="3 4">
    <name type="scientific">Lucifera butyrica</name>
    <dbReference type="NCBI Taxonomy" id="1351585"/>
    <lineage>
        <taxon>Bacteria</taxon>
        <taxon>Bacillati</taxon>
        <taxon>Bacillota</taxon>
        <taxon>Negativicutes</taxon>
        <taxon>Veillonellales</taxon>
        <taxon>Veillonellaceae</taxon>
        <taxon>Lucifera</taxon>
    </lineage>
</organism>
<gene>
    <name evidence="3" type="ORF">LUCI_1447</name>
</gene>
<dbReference type="SUPFAM" id="SSF50037">
    <property type="entry name" value="C-terminal domain of transcriptional repressors"/>
    <property type="match status" value="1"/>
</dbReference>
<evidence type="ECO:0000313" key="3">
    <source>
        <dbReference type="EMBL" id="VBB06231.1"/>
    </source>
</evidence>
<evidence type="ECO:0000259" key="2">
    <source>
        <dbReference type="SMART" id="SM00899"/>
    </source>
</evidence>
<name>A0A498R479_9FIRM</name>
<dbReference type="Pfam" id="PF04023">
    <property type="entry name" value="FeoA"/>
    <property type="match status" value="1"/>
</dbReference>
<proteinExistence type="predicted"/>
<keyword evidence="1" id="KW-0408">Iron</keyword>
<evidence type="ECO:0000256" key="1">
    <source>
        <dbReference type="ARBA" id="ARBA00023004"/>
    </source>
</evidence>
<feature type="domain" description="Ferrous iron transporter FeoA-like" evidence="2">
    <location>
        <begin position="8"/>
        <end position="78"/>
    </location>
</feature>
<reference evidence="3 4" key="1">
    <citation type="submission" date="2018-06" db="EMBL/GenBank/DDBJ databases">
        <authorList>
            <person name="Strepis N."/>
        </authorList>
    </citation>
    <scope>NUCLEOTIDE SEQUENCE [LARGE SCALE GENOMIC DNA]</scope>
    <source>
        <strain evidence="3">LUCI</strain>
    </source>
</reference>
<keyword evidence="4" id="KW-1185">Reference proteome</keyword>
<dbReference type="EMBL" id="UPPP01000061">
    <property type="protein sequence ID" value="VBB06231.1"/>
    <property type="molecule type" value="Genomic_DNA"/>
</dbReference>
<dbReference type="Proteomes" id="UP000277811">
    <property type="component" value="Unassembled WGS sequence"/>
</dbReference>
<dbReference type="InterPro" id="IPR007167">
    <property type="entry name" value="Fe-transptr_FeoA-like"/>
</dbReference>
<dbReference type="OrthoDB" id="532181at2"/>
<dbReference type="InterPro" id="IPR038157">
    <property type="entry name" value="FeoA_core_dom"/>
</dbReference>
<accession>A0A498R479</accession>
<dbReference type="GO" id="GO:0046914">
    <property type="term" value="F:transition metal ion binding"/>
    <property type="evidence" value="ECO:0007669"/>
    <property type="project" value="InterPro"/>
</dbReference>
<protein>
    <submittedName>
        <fullName evidence="3">Transcriptional repressor c-terminal</fullName>
    </submittedName>
</protein>